<reference evidence="3" key="1">
    <citation type="submission" date="2022-11" db="UniProtKB">
        <authorList>
            <consortium name="WormBaseParasite"/>
        </authorList>
    </citation>
    <scope>IDENTIFICATION</scope>
</reference>
<feature type="region of interest" description="Disordered" evidence="1">
    <location>
        <begin position="1"/>
        <end position="60"/>
    </location>
</feature>
<feature type="compositionally biased region" description="Basic residues" evidence="1">
    <location>
        <begin position="36"/>
        <end position="45"/>
    </location>
</feature>
<evidence type="ECO:0000313" key="3">
    <source>
        <dbReference type="WBParaSite" id="nRc.2.0.1.t46219-RA"/>
    </source>
</evidence>
<sequence length="193" mass="21689">MKVITTKNSNEKNRSLEKRKEGVTVRNLNPVNVKNTKTKKGRRERRGREKGGERRKKAKKIPKKAVNRAAGKECGRSIVASATVPPPTQIQLAHFLIPQGDLYYHQFLIQPRTQMPSPTLIPPIWNVQSKEAMEVPGQSMAAAVPQRPASAGNPKYISLLKRDTVMGQPGCNHSGQRDDPWSLWTNYHPLLLK</sequence>
<dbReference type="Proteomes" id="UP000887565">
    <property type="component" value="Unplaced"/>
</dbReference>
<dbReference type="WBParaSite" id="nRc.2.0.1.t46219-RA">
    <property type="protein sequence ID" value="nRc.2.0.1.t46219-RA"/>
    <property type="gene ID" value="nRc.2.0.1.g46219"/>
</dbReference>
<keyword evidence="2" id="KW-1185">Reference proteome</keyword>
<name>A0A915L596_ROMCU</name>
<evidence type="ECO:0000313" key="2">
    <source>
        <dbReference type="Proteomes" id="UP000887565"/>
    </source>
</evidence>
<feature type="compositionally biased region" description="Basic and acidic residues" evidence="1">
    <location>
        <begin position="9"/>
        <end position="23"/>
    </location>
</feature>
<protein>
    <submittedName>
        <fullName evidence="3">Uncharacterized protein</fullName>
    </submittedName>
</protein>
<evidence type="ECO:0000256" key="1">
    <source>
        <dbReference type="SAM" id="MobiDB-lite"/>
    </source>
</evidence>
<organism evidence="2 3">
    <name type="scientific">Romanomermis culicivorax</name>
    <name type="common">Nematode worm</name>
    <dbReference type="NCBI Taxonomy" id="13658"/>
    <lineage>
        <taxon>Eukaryota</taxon>
        <taxon>Metazoa</taxon>
        <taxon>Ecdysozoa</taxon>
        <taxon>Nematoda</taxon>
        <taxon>Enoplea</taxon>
        <taxon>Dorylaimia</taxon>
        <taxon>Mermithida</taxon>
        <taxon>Mermithoidea</taxon>
        <taxon>Mermithidae</taxon>
        <taxon>Romanomermis</taxon>
    </lineage>
</organism>
<proteinExistence type="predicted"/>
<dbReference type="AlphaFoldDB" id="A0A915L596"/>
<accession>A0A915L596</accession>